<evidence type="ECO:0000313" key="9">
    <source>
        <dbReference type="Proteomes" id="UP000034956"/>
    </source>
</evidence>
<organism evidence="8 9">
    <name type="scientific">Candidatus Jorgensenbacteria bacterium GW2011_GWA1_48_11</name>
    <dbReference type="NCBI Taxonomy" id="1618660"/>
    <lineage>
        <taxon>Bacteria</taxon>
        <taxon>Candidatus Joergenseniibacteriota</taxon>
    </lineage>
</organism>
<gene>
    <name evidence="8" type="ORF">UY23_C0006G0060</name>
</gene>
<dbReference type="InterPro" id="IPR002132">
    <property type="entry name" value="Ribosomal_uL5"/>
</dbReference>
<dbReference type="Proteomes" id="UP000034956">
    <property type="component" value="Unassembled WGS sequence"/>
</dbReference>
<evidence type="ECO:0000256" key="4">
    <source>
        <dbReference type="ARBA" id="ARBA00035461"/>
    </source>
</evidence>
<dbReference type="GO" id="GO:0006412">
    <property type="term" value="P:translation"/>
    <property type="evidence" value="ECO:0007669"/>
    <property type="project" value="InterPro"/>
</dbReference>
<dbReference type="GO" id="GO:0003735">
    <property type="term" value="F:structural constituent of ribosome"/>
    <property type="evidence" value="ECO:0007669"/>
    <property type="project" value="InterPro"/>
</dbReference>
<accession>A0A0G1U9M6</accession>
<comment type="caution">
    <text evidence="8">The sequence shown here is derived from an EMBL/GenBank/DDBJ whole genome shotgun (WGS) entry which is preliminary data.</text>
</comment>
<feature type="domain" description="Large ribosomal subunit protein uL5 N-terminal" evidence="6">
    <location>
        <begin position="11"/>
        <end position="64"/>
    </location>
</feature>
<evidence type="ECO:0000256" key="2">
    <source>
        <dbReference type="ARBA" id="ARBA00022980"/>
    </source>
</evidence>
<dbReference type="GO" id="GO:1990904">
    <property type="term" value="C:ribonucleoprotein complex"/>
    <property type="evidence" value="ECO:0007669"/>
    <property type="project" value="UniProtKB-KW"/>
</dbReference>
<dbReference type="InterPro" id="IPR031309">
    <property type="entry name" value="Ribosomal_uL5_C"/>
</dbReference>
<dbReference type="PIRSF" id="PIRSF002161">
    <property type="entry name" value="Ribosomal_L5"/>
    <property type="match status" value="1"/>
</dbReference>
<dbReference type="SUPFAM" id="SSF55282">
    <property type="entry name" value="RL5-like"/>
    <property type="match status" value="1"/>
</dbReference>
<proteinExistence type="inferred from homology"/>
<evidence type="ECO:0000256" key="1">
    <source>
        <dbReference type="ARBA" id="ARBA00008553"/>
    </source>
</evidence>
<dbReference type="Gene3D" id="3.30.1440.10">
    <property type="match status" value="1"/>
</dbReference>
<evidence type="ECO:0000259" key="7">
    <source>
        <dbReference type="Pfam" id="PF00673"/>
    </source>
</evidence>
<keyword evidence="3 5" id="KW-0687">Ribonucleoprotein</keyword>
<evidence type="ECO:0000256" key="3">
    <source>
        <dbReference type="ARBA" id="ARBA00023274"/>
    </source>
</evidence>
<dbReference type="Pfam" id="PF00281">
    <property type="entry name" value="Ribosomal_L5"/>
    <property type="match status" value="1"/>
</dbReference>
<dbReference type="InterPro" id="IPR031310">
    <property type="entry name" value="Ribosomal_uL5_N"/>
</dbReference>
<feature type="domain" description="Large ribosomal subunit protein uL5 C-terminal" evidence="7">
    <location>
        <begin position="69"/>
        <end position="159"/>
    </location>
</feature>
<dbReference type="GO" id="GO:0005840">
    <property type="term" value="C:ribosome"/>
    <property type="evidence" value="ECO:0007669"/>
    <property type="project" value="UniProtKB-KW"/>
</dbReference>
<keyword evidence="2 5" id="KW-0689">Ribosomal protein</keyword>
<dbReference type="Pfam" id="PF00673">
    <property type="entry name" value="Ribosomal_L5_C"/>
    <property type="match status" value="1"/>
</dbReference>
<dbReference type="InterPro" id="IPR022803">
    <property type="entry name" value="Ribosomal_uL5_dom_sf"/>
</dbReference>
<evidence type="ECO:0000256" key="5">
    <source>
        <dbReference type="RuleBase" id="RU003930"/>
    </source>
</evidence>
<sequence length="170" mass="19214">MLQSNLIRRNIEKVVVNIGLGRNSTQPHFADKFLPEVMQEAAMITGQKPAPRQAKKAIAGFKTRVGDIIGLETTLRGKRMEDFLTRLVQVVFPRVKDFRGLDLQNVDHSGSLNVGFREQYVFPEIHPEKSKVHFGLQVTVVPLTRNRAKAIDIYYSLGVPLKGLKPKPRK</sequence>
<evidence type="ECO:0000259" key="6">
    <source>
        <dbReference type="Pfam" id="PF00281"/>
    </source>
</evidence>
<dbReference type="AlphaFoldDB" id="A0A0G1U9M6"/>
<name>A0A0G1U9M6_9BACT</name>
<evidence type="ECO:0000313" key="8">
    <source>
        <dbReference type="EMBL" id="KKU90851.1"/>
    </source>
</evidence>
<dbReference type="EMBL" id="LCPF01000006">
    <property type="protein sequence ID" value="KKU90851.1"/>
    <property type="molecule type" value="Genomic_DNA"/>
</dbReference>
<comment type="similarity">
    <text evidence="1 5">Belongs to the universal ribosomal protein uL5 family.</text>
</comment>
<dbReference type="PANTHER" id="PTHR11994">
    <property type="entry name" value="60S RIBOSOMAL PROTEIN L11-RELATED"/>
    <property type="match status" value="1"/>
</dbReference>
<protein>
    <recommendedName>
        <fullName evidence="4">50S ribosomal protein L5</fullName>
    </recommendedName>
</protein>
<reference evidence="8 9" key="1">
    <citation type="journal article" date="2015" name="Nature">
        <title>rRNA introns, odd ribosomes, and small enigmatic genomes across a large radiation of phyla.</title>
        <authorList>
            <person name="Brown C.T."/>
            <person name="Hug L.A."/>
            <person name="Thomas B.C."/>
            <person name="Sharon I."/>
            <person name="Castelle C.J."/>
            <person name="Singh A."/>
            <person name="Wilkins M.J."/>
            <person name="Williams K.H."/>
            <person name="Banfield J.F."/>
        </authorList>
    </citation>
    <scope>NUCLEOTIDE SEQUENCE [LARGE SCALE GENOMIC DNA]</scope>
</reference>